<keyword evidence="2" id="KW-1185">Reference proteome</keyword>
<accession>T0DNX6</accession>
<sequence length="270" mass="29643">MSDTSYVKCLSSAVATTPRNGTLRQADLAKTLAERFGVPYVPRGDTGLEQMFQQCGVDVLIVADDPVTLRHRTAPTPLFFHPSMGAQRMERLRRGETDRLLTVMGLEIGDVVVDATVGLASDALVFAHQVGSTGRVIGLEASPYLYGVLMAVREFGANAYPRATELLRQIEIHFASHVDWLKAQPADSVDAVYFDPMFRMPAEASSSMAPLRAFAVHTALSDEAVDEAKRVARRCVVIKERPGSGVFLRHGLTPDSPRRKIAYGVWRKQS</sequence>
<dbReference type="STRING" id="1356854.N007_18480"/>
<keyword evidence="1" id="KW-0489">Methyltransferase</keyword>
<dbReference type="KEGG" id="aaco:K1I37_10520"/>
<dbReference type="EMBL" id="CP080467">
    <property type="protein sequence ID" value="UNO47188.1"/>
    <property type="molecule type" value="Genomic_DNA"/>
</dbReference>
<dbReference type="RefSeq" id="WP_021294802.1">
    <property type="nucleotide sequence ID" value="NZ_AURB01000015.1"/>
</dbReference>
<dbReference type="GO" id="GO:0008990">
    <property type="term" value="F:rRNA (guanine-N2-)-methyltransferase activity"/>
    <property type="evidence" value="ECO:0007669"/>
    <property type="project" value="InterPro"/>
</dbReference>
<dbReference type="Proteomes" id="UP000829401">
    <property type="component" value="Chromosome"/>
</dbReference>
<dbReference type="Pfam" id="PF04445">
    <property type="entry name" value="SAM_MT"/>
    <property type="match status" value="1"/>
</dbReference>
<accession>A0A9E6ZFK4</accession>
<keyword evidence="1" id="KW-0808">Transferase</keyword>
<evidence type="ECO:0000313" key="2">
    <source>
        <dbReference type="Proteomes" id="UP000829401"/>
    </source>
</evidence>
<dbReference type="InterPro" id="IPR007536">
    <property type="entry name" value="16SrRNA_methylTrfase_J"/>
</dbReference>
<gene>
    <name evidence="1" type="ORF">K1I37_10520</name>
</gene>
<dbReference type="eggNOG" id="COG2265">
    <property type="taxonomic scope" value="Bacteria"/>
</dbReference>
<dbReference type="PANTHER" id="PTHR36112:SF1">
    <property type="entry name" value="RIBOSOMAL RNA SMALL SUBUNIT METHYLTRANSFERASE J"/>
    <property type="match status" value="1"/>
</dbReference>
<dbReference type="AlphaFoldDB" id="T0DNX6"/>
<dbReference type="PANTHER" id="PTHR36112">
    <property type="entry name" value="RIBOSOMAL RNA SMALL SUBUNIT METHYLTRANSFERASE J"/>
    <property type="match status" value="1"/>
</dbReference>
<reference evidence="2" key="1">
    <citation type="journal article" date="2022" name="G3 (Bethesda)">
        <title>Unveiling the complete genome sequence of Alicyclobacillus acidoterrestris DSM 3922T, a taint-producing strain.</title>
        <authorList>
            <person name="Leonardo I.C."/>
            <person name="Barreto Crespo M.T."/>
            <person name="Gaspar F.B."/>
        </authorList>
    </citation>
    <scope>NUCLEOTIDE SEQUENCE [LARGE SCALE GENOMIC DNA]</scope>
    <source>
        <strain evidence="2">DSM 3922</strain>
    </source>
</reference>
<name>T0DNX6_ALIAG</name>
<evidence type="ECO:0000313" key="1">
    <source>
        <dbReference type="EMBL" id="UNO47188.1"/>
    </source>
</evidence>
<proteinExistence type="predicted"/>
<dbReference type="Gene3D" id="3.40.50.150">
    <property type="entry name" value="Vaccinia Virus protein VP39"/>
    <property type="match status" value="1"/>
</dbReference>
<dbReference type="InterPro" id="IPR029063">
    <property type="entry name" value="SAM-dependent_MTases_sf"/>
</dbReference>
<protein>
    <submittedName>
        <fullName evidence="1">Class I SAM-dependent methyltransferase</fullName>
    </submittedName>
</protein>
<dbReference type="SUPFAM" id="SSF53335">
    <property type="entry name" value="S-adenosyl-L-methionine-dependent methyltransferases"/>
    <property type="match status" value="1"/>
</dbReference>
<organism evidence="1 2">
    <name type="scientific">Alicyclobacillus acidoterrestris (strain ATCC 49025 / DSM 3922 / CIP 106132 / NCIMB 13137 / GD3B)</name>
    <dbReference type="NCBI Taxonomy" id="1356854"/>
    <lineage>
        <taxon>Bacteria</taxon>
        <taxon>Bacillati</taxon>
        <taxon>Bacillota</taxon>
        <taxon>Bacilli</taxon>
        <taxon>Bacillales</taxon>
        <taxon>Alicyclobacillaceae</taxon>
        <taxon>Alicyclobacillus</taxon>
    </lineage>
</organism>